<gene>
    <name evidence="9" type="ORF">skT53_08700</name>
</gene>
<evidence type="ECO:0000256" key="3">
    <source>
        <dbReference type="ARBA" id="ARBA00022723"/>
    </source>
</evidence>
<keyword evidence="2 6" id="KW-0349">Heme</keyword>
<dbReference type="PANTHER" id="PTHR37823">
    <property type="entry name" value="CYTOCHROME C-553-LIKE"/>
    <property type="match status" value="1"/>
</dbReference>
<evidence type="ECO:0000256" key="4">
    <source>
        <dbReference type="ARBA" id="ARBA00022982"/>
    </source>
</evidence>
<dbReference type="AlphaFoldDB" id="A0A7I8D734"/>
<feature type="binding site" description="covalent" evidence="6">
    <location>
        <position position="72"/>
    </location>
    <ligand>
        <name>heme c</name>
        <dbReference type="ChEBI" id="CHEBI:61717"/>
    </ligand>
</feature>
<dbReference type="KEGG" id="eff:skT53_08700"/>
<evidence type="ECO:0000313" key="10">
    <source>
        <dbReference type="Proteomes" id="UP000593802"/>
    </source>
</evidence>
<evidence type="ECO:0000256" key="5">
    <source>
        <dbReference type="ARBA" id="ARBA00023004"/>
    </source>
</evidence>
<dbReference type="RefSeq" id="WP_200759956.1">
    <property type="nucleotide sequence ID" value="NZ_AP023366.1"/>
</dbReference>
<organism evidence="9 10">
    <name type="scientific">Effusibacillus dendaii</name>
    <dbReference type="NCBI Taxonomy" id="2743772"/>
    <lineage>
        <taxon>Bacteria</taxon>
        <taxon>Bacillati</taxon>
        <taxon>Bacillota</taxon>
        <taxon>Bacilli</taxon>
        <taxon>Bacillales</taxon>
        <taxon>Alicyclobacillaceae</taxon>
        <taxon>Effusibacillus</taxon>
    </lineage>
</organism>
<dbReference type="GO" id="GO:0016020">
    <property type="term" value="C:membrane"/>
    <property type="evidence" value="ECO:0007669"/>
    <property type="project" value="InterPro"/>
</dbReference>
<dbReference type="Pfam" id="PF13442">
    <property type="entry name" value="Cytochrome_CBB3"/>
    <property type="match status" value="1"/>
</dbReference>
<reference evidence="9 10" key="1">
    <citation type="submission" date="2020-08" db="EMBL/GenBank/DDBJ databases">
        <title>Complete Genome Sequence of Effusibacillus dendaii Strain skT53, Isolated from Farmland soil.</title>
        <authorList>
            <person name="Konishi T."/>
            <person name="Kawasaki H."/>
        </authorList>
    </citation>
    <scope>NUCLEOTIDE SEQUENCE [LARGE SCALE GENOMIC DNA]</scope>
    <source>
        <strain evidence="10">skT53</strain>
    </source>
</reference>
<dbReference type="InterPro" id="IPR009056">
    <property type="entry name" value="Cyt_c-like_dom"/>
</dbReference>
<name>A0A7I8D734_9BACL</name>
<dbReference type="GO" id="GO:0009055">
    <property type="term" value="F:electron transfer activity"/>
    <property type="evidence" value="ECO:0007669"/>
    <property type="project" value="InterPro"/>
</dbReference>
<dbReference type="PIRSF" id="PIRSF000025">
    <property type="entry name" value="Cytc_Bsub_c550"/>
    <property type="match status" value="1"/>
</dbReference>
<dbReference type="PANTHER" id="PTHR37823:SF4">
    <property type="entry name" value="MENAQUINOL-CYTOCHROME C REDUCTASE CYTOCHROME B_C SUBUNIT"/>
    <property type="match status" value="1"/>
</dbReference>
<dbReference type="Gene3D" id="1.10.760.10">
    <property type="entry name" value="Cytochrome c-like domain"/>
    <property type="match status" value="1"/>
</dbReference>
<evidence type="ECO:0000256" key="1">
    <source>
        <dbReference type="ARBA" id="ARBA00022448"/>
    </source>
</evidence>
<evidence type="ECO:0000256" key="2">
    <source>
        <dbReference type="ARBA" id="ARBA00022617"/>
    </source>
</evidence>
<evidence type="ECO:0000256" key="6">
    <source>
        <dbReference type="PIRSR" id="PIRSR000025-1"/>
    </source>
</evidence>
<keyword evidence="5 7" id="KW-0408">Iron</keyword>
<feature type="binding site" description="axial binding residue" evidence="7">
    <location>
        <position position="108"/>
    </location>
    <ligand>
        <name>heme c</name>
        <dbReference type="ChEBI" id="CHEBI:61717"/>
    </ligand>
    <ligandPart>
        <name>Fe</name>
        <dbReference type="ChEBI" id="CHEBI:18248"/>
    </ligandPart>
</feature>
<dbReference type="EMBL" id="AP023366">
    <property type="protein sequence ID" value="BCJ85885.1"/>
    <property type="molecule type" value="Genomic_DNA"/>
</dbReference>
<feature type="domain" description="Cytochrome c" evidence="8">
    <location>
        <begin position="55"/>
        <end position="128"/>
    </location>
</feature>
<feature type="binding site" description="covalent" evidence="6">
    <location>
        <position position="69"/>
    </location>
    <ligand>
        <name>heme c</name>
        <dbReference type="ChEBI" id="CHEBI:61717"/>
    </ligand>
</feature>
<proteinExistence type="predicted"/>
<keyword evidence="1" id="KW-0813">Transport</keyword>
<dbReference type="SUPFAM" id="SSF46626">
    <property type="entry name" value="Cytochrome c"/>
    <property type="match status" value="1"/>
</dbReference>
<dbReference type="InterPro" id="IPR012218">
    <property type="entry name" value="Cyt_c_BACSU-c550-type"/>
</dbReference>
<dbReference type="Proteomes" id="UP000593802">
    <property type="component" value="Chromosome"/>
</dbReference>
<accession>A0A7I8D734</accession>
<evidence type="ECO:0000313" key="9">
    <source>
        <dbReference type="EMBL" id="BCJ85885.1"/>
    </source>
</evidence>
<dbReference type="GO" id="GO:0020037">
    <property type="term" value="F:heme binding"/>
    <property type="evidence" value="ECO:0007669"/>
    <property type="project" value="InterPro"/>
</dbReference>
<dbReference type="InterPro" id="IPR051811">
    <property type="entry name" value="Cytochrome_c550/c551-like"/>
</dbReference>
<keyword evidence="3 7" id="KW-0479">Metal-binding</keyword>
<protein>
    <recommendedName>
        <fullName evidence="8">Cytochrome c domain-containing protein</fullName>
    </recommendedName>
</protein>
<comment type="PTM">
    <text evidence="6">Binds 1 heme c group covalently per subunit.</text>
</comment>
<keyword evidence="10" id="KW-1185">Reference proteome</keyword>
<dbReference type="InterPro" id="IPR036909">
    <property type="entry name" value="Cyt_c-like_dom_sf"/>
</dbReference>
<dbReference type="PROSITE" id="PS51007">
    <property type="entry name" value="CYTC"/>
    <property type="match status" value="1"/>
</dbReference>
<feature type="binding site" description="axial binding residue" evidence="7">
    <location>
        <position position="73"/>
    </location>
    <ligand>
        <name>heme c</name>
        <dbReference type="ChEBI" id="CHEBI:61717"/>
    </ligand>
    <ligandPart>
        <name>Fe</name>
        <dbReference type="ChEBI" id="CHEBI:18248"/>
    </ligandPart>
</feature>
<evidence type="ECO:0000259" key="8">
    <source>
        <dbReference type="PROSITE" id="PS51007"/>
    </source>
</evidence>
<keyword evidence="4" id="KW-0249">Electron transport</keyword>
<dbReference type="GO" id="GO:0005506">
    <property type="term" value="F:iron ion binding"/>
    <property type="evidence" value="ECO:0007669"/>
    <property type="project" value="InterPro"/>
</dbReference>
<evidence type="ECO:0000256" key="7">
    <source>
        <dbReference type="PIRSR" id="PIRSR000025-2"/>
    </source>
</evidence>
<sequence length="128" mass="13082">MKQTFRGFLVAAVPALLGIVFGVGVIIYDLHPNKAAETAAAPKEESAAKPAAAGGAVDAATKKFVSTTCASCHGADLKGGFGPNLHEVTKNMSEADIVKVLTDGKGQMPKGLAAGKEEAVAKYLKSLK</sequence>